<dbReference type="EMBL" id="UINC01037941">
    <property type="protein sequence ID" value="SVB34202.1"/>
    <property type="molecule type" value="Genomic_DNA"/>
</dbReference>
<accession>A0A382D839</accession>
<name>A0A382D839_9ZZZZ</name>
<evidence type="ECO:0000313" key="1">
    <source>
        <dbReference type="EMBL" id="SVB34202.1"/>
    </source>
</evidence>
<organism evidence="1">
    <name type="scientific">marine metagenome</name>
    <dbReference type="NCBI Taxonomy" id="408172"/>
    <lineage>
        <taxon>unclassified sequences</taxon>
        <taxon>metagenomes</taxon>
        <taxon>ecological metagenomes</taxon>
    </lineage>
</organism>
<feature type="non-terminal residue" evidence="1">
    <location>
        <position position="1"/>
    </location>
</feature>
<dbReference type="AlphaFoldDB" id="A0A382D839"/>
<reference evidence="1" key="1">
    <citation type="submission" date="2018-05" db="EMBL/GenBank/DDBJ databases">
        <authorList>
            <person name="Lanie J.A."/>
            <person name="Ng W.-L."/>
            <person name="Kazmierczak K.M."/>
            <person name="Andrzejewski T.M."/>
            <person name="Davidsen T.M."/>
            <person name="Wayne K.J."/>
            <person name="Tettelin H."/>
            <person name="Glass J.I."/>
            <person name="Rusch D."/>
            <person name="Podicherti R."/>
            <person name="Tsui H.-C.T."/>
            <person name="Winkler M.E."/>
        </authorList>
    </citation>
    <scope>NUCLEOTIDE SEQUENCE</scope>
</reference>
<gene>
    <name evidence="1" type="ORF">METZ01_LOCUS187056</name>
</gene>
<proteinExistence type="predicted"/>
<protein>
    <submittedName>
        <fullName evidence="1">Uncharacterized protein</fullName>
    </submittedName>
</protein>
<sequence length="111" mass="11804">LRQENCAVLTPEEGLYTTEFADVESGDYFLLAGSDTNGDGLICGPFEACGAYEGLGNITQITDEEVDLWVNYSLFDQFPSGQFRGCVGSPIATTTSATSGNFSVSITPGKR</sequence>